<protein>
    <submittedName>
        <fullName evidence="1">Uncharacterized protein</fullName>
    </submittedName>
</protein>
<proteinExistence type="predicted"/>
<dbReference type="EMBL" id="UINC01091084">
    <property type="protein sequence ID" value="SVC43572.1"/>
    <property type="molecule type" value="Genomic_DNA"/>
</dbReference>
<name>A0A382M863_9ZZZZ</name>
<gene>
    <name evidence="1" type="ORF">METZ01_LOCUS296426</name>
</gene>
<reference evidence="1" key="1">
    <citation type="submission" date="2018-05" db="EMBL/GenBank/DDBJ databases">
        <authorList>
            <person name="Lanie J.A."/>
            <person name="Ng W.-L."/>
            <person name="Kazmierczak K.M."/>
            <person name="Andrzejewski T.M."/>
            <person name="Davidsen T.M."/>
            <person name="Wayne K.J."/>
            <person name="Tettelin H."/>
            <person name="Glass J.I."/>
            <person name="Rusch D."/>
            <person name="Podicherti R."/>
            <person name="Tsui H.-C.T."/>
            <person name="Winkler M.E."/>
        </authorList>
    </citation>
    <scope>NUCLEOTIDE SEQUENCE</scope>
</reference>
<evidence type="ECO:0000313" key="1">
    <source>
        <dbReference type="EMBL" id="SVC43572.1"/>
    </source>
</evidence>
<sequence>MEPGVSSGAGISCLAAPGRVISDGKYPV</sequence>
<accession>A0A382M863</accession>
<dbReference type="AlphaFoldDB" id="A0A382M863"/>
<organism evidence="1">
    <name type="scientific">marine metagenome</name>
    <dbReference type="NCBI Taxonomy" id="408172"/>
    <lineage>
        <taxon>unclassified sequences</taxon>
        <taxon>metagenomes</taxon>
        <taxon>ecological metagenomes</taxon>
    </lineage>
</organism>